<evidence type="ECO:0000313" key="3">
    <source>
        <dbReference type="Proteomes" id="UP000653305"/>
    </source>
</evidence>
<dbReference type="InterPro" id="IPR015943">
    <property type="entry name" value="WD40/YVTN_repeat-like_dom_sf"/>
</dbReference>
<proteinExistence type="predicted"/>
<feature type="repeat" description="WD" evidence="1">
    <location>
        <begin position="21"/>
        <end position="43"/>
    </location>
</feature>
<protein>
    <submittedName>
        <fullName evidence="2">Protein spa1-related 2</fullName>
    </submittedName>
</protein>
<organism evidence="2 3">
    <name type="scientific">Phtheirospermum japonicum</name>
    <dbReference type="NCBI Taxonomy" id="374723"/>
    <lineage>
        <taxon>Eukaryota</taxon>
        <taxon>Viridiplantae</taxon>
        <taxon>Streptophyta</taxon>
        <taxon>Embryophyta</taxon>
        <taxon>Tracheophyta</taxon>
        <taxon>Spermatophyta</taxon>
        <taxon>Magnoliopsida</taxon>
        <taxon>eudicotyledons</taxon>
        <taxon>Gunneridae</taxon>
        <taxon>Pentapetalae</taxon>
        <taxon>asterids</taxon>
        <taxon>lamiids</taxon>
        <taxon>Lamiales</taxon>
        <taxon>Orobanchaceae</taxon>
        <taxon>Orobanchaceae incertae sedis</taxon>
        <taxon>Phtheirospermum</taxon>
    </lineage>
</organism>
<dbReference type="PANTHER" id="PTHR44218">
    <property type="entry name" value="PROTEIN SPA1-RELATED 2"/>
    <property type="match status" value="1"/>
</dbReference>
<dbReference type="OrthoDB" id="273771at2759"/>
<keyword evidence="1" id="KW-0853">WD repeat</keyword>
<reference evidence="2" key="1">
    <citation type="submission" date="2020-07" db="EMBL/GenBank/DDBJ databases">
        <title>Ethylene signaling mediates host invasion by parasitic plants.</title>
        <authorList>
            <person name="Yoshida S."/>
        </authorList>
    </citation>
    <scope>NUCLEOTIDE SEQUENCE</scope>
    <source>
        <strain evidence="2">Okayama</strain>
    </source>
</reference>
<dbReference type="GO" id="GO:0009640">
    <property type="term" value="P:photomorphogenesis"/>
    <property type="evidence" value="ECO:0007669"/>
    <property type="project" value="InterPro"/>
</dbReference>
<dbReference type="Pfam" id="PF00400">
    <property type="entry name" value="WD40"/>
    <property type="match status" value="1"/>
</dbReference>
<dbReference type="PROSITE" id="PS50082">
    <property type="entry name" value="WD_REPEATS_2"/>
    <property type="match status" value="1"/>
</dbReference>
<dbReference type="InterPro" id="IPR036322">
    <property type="entry name" value="WD40_repeat_dom_sf"/>
</dbReference>
<gene>
    <name evidence="2" type="ORF">PHJA_001488700</name>
</gene>
<dbReference type="InterPro" id="IPR001680">
    <property type="entry name" value="WD40_rpt"/>
</dbReference>
<dbReference type="PANTHER" id="PTHR44218:SF6">
    <property type="entry name" value="PROTEIN SUPPRESSOR OF PHYA-105 1"/>
    <property type="match status" value="1"/>
</dbReference>
<comment type="caution">
    <text evidence="2">The sequence shown here is derived from an EMBL/GenBank/DDBJ whole genome shotgun (WGS) entry which is preliminary data.</text>
</comment>
<dbReference type="EMBL" id="BMAC01000315">
    <property type="protein sequence ID" value="GFP93443.1"/>
    <property type="molecule type" value="Genomic_DNA"/>
</dbReference>
<sequence length="136" mass="15183">MFRCLGAYWFSFAKFLDVGTIVSTSTDNTLKIWDLKKTSSNSLSRDACILTLRGHTNEKNFVGLSVADGYIACGSETNEYIRENELTHKFGSIDQITGKETEDDNGQFVSSVCWRRKSNMVVAANSTGCIKLFQMV</sequence>
<dbReference type="SUPFAM" id="SSF50978">
    <property type="entry name" value="WD40 repeat-like"/>
    <property type="match status" value="1"/>
</dbReference>
<dbReference type="Gene3D" id="2.130.10.10">
    <property type="entry name" value="YVTN repeat-like/Quinoprotein amine dehydrogenase"/>
    <property type="match status" value="1"/>
</dbReference>
<accession>A0A830CBQ8</accession>
<evidence type="ECO:0000313" key="2">
    <source>
        <dbReference type="EMBL" id="GFP93443.1"/>
    </source>
</evidence>
<dbReference type="Proteomes" id="UP000653305">
    <property type="component" value="Unassembled WGS sequence"/>
</dbReference>
<keyword evidence="3" id="KW-1185">Reference proteome</keyword>
<name>A0A830CBQ8_9LAMI</name>
<dbReference type="AlphaFoldDB" id="A0A830CBQ8"/>
<evidence type="ECO:0000256" key="1">
    <source>
        <dbReference type="PROSITE-ProRule" id="PRU00221"/>
    </source>
</evidence>
<dbReference type="InterPro" id="IPR044630">
    <property type="entry name" value="SPA1/2/3/4"/>
</dbReference>